<accession>A0A3L6PUD9</accession>
<dbReference type="AlphaFoldDB" id="A0A3L6PUD9"/>
<reference evidence="3" key="1">
    <citation type="journal article" date="2019" name="Nat. Commun.">
        <title>The genome of broomcorn millet.</title>
        <authorList>
            <person name="Zou C."/>
            <person name="Miki D."/>
            <person name="Li D."/>
            <person name="Tang Q."/>
            <person name="Xiao L."/>
            <person name="Rajput S."/>
            <person name="Deng P."/>
            <person name="Jia W."/>
            <person name="Huang R."/>
            <person name="Zhang M."/>
            <person name="Sun Y."/>
            <person name="Hu J."/>
            <person name="Fu X."/>
            <person name="Schnable P.S."/>
            <person name="Li F."/>
            <person name="Zhang H."/>
            <person name="Feng B."/>
            <person name="Zhu X."/>
            <person name="Liu R."/>
            <person name="Schnable J.C."/>
            <person name="Zhu J.-K."/>
            <person name="Zhang H."/>
        </authorList>
    </citation>
    <scope>NUCLEOTIDE SEQUENCE [LARGE SCALE GENOMIC DNA]</scope>
</reference>
<dbReference type="Proteomes" id="UP000275267">
    <property type="component" value="Unassembled WGS sequence"/>
</dbReference>
<protein>
    <submittedName>
        <fullName evidence="2">Uncharacterized protein</fullName>
    </submittedName>
</protein>
<keyword evidence="3" id="KW-1185">Reference proteome</keyword>
<feature type="compositionally biased region" description="Basic residues" evidence="1">
    <location>
        <begin position="10"/>
        <end position="20"/>
    </location>
</feature>
<name>A0A3L6PUD9_PANMI</name>
<gene>
    <name evidence="2" type="ORF">C2845_PM16G04290</name>
</gene>
<feature type="region of interest" description="Disordered" evidence="1">
    <location>
        <begin position="1"/>
        <end position="28"/>
    </location>
</feature>
<organism evidence="2 3">
    <name type="scientific">Panicum miliaceum</name>
    <name type="common">Proso millet</name>
    <name type="synonym">Broomcorn millet</name>
    <dbReference type="NCBI Taxonomy" id="4540"/>
    <lineage>
        <taxon>Eukaryota</taxon>
        <taxon>Viridiplantae</taxon>
        <taxon>Streptophyta</taxon>
        <taxon>Embryophyta</taxon>
        <taxon>Tracheophyta</taxon>
        <taxon>Spermatophyta</taxon>
        <taxon>Magnoliopsida</taxon>
        <taxon>Liliopsida</taxon>
        <taxon>Poales</taxon>
        <taxon>Poaceae</taxon>
        <taxon>PACMAD clade</taxon>
        <taxon>Panicoideae</taxon>
        <taxon>Panicodae</taxon>
        <taxon>Paniceae</taxon>
        <taxon>Panicinae</taxon>
        <taxon>Panicum</taxon>
        <taxon>Panicum sect. Panicum</taxon>
    </lineage>
</organism>
<evidence type="ECO:0000313" key="2">
    <source>
        <dbReference type="EMBL" id="RLM65207.1"/>
    </source>
</evidence>
<proteinExistence type="predicted"/>
<evidence type="ECO:0000313" key="3">
    <source>
        <dbReference type="Proteomes" id="UP000275267"/>
    </source>
</evidence>
<dbReference type="EMBL" id="PQIB02000015">
    <property type="protein sequence ID" value="RLM65207.1"/>
    <property type="molecule type" value="Genomic_DNA"/>
</dbReference>
<sequence>MHASGGARGRLQRAGRRRRTGGGDDEQAAAVRWMWRRRADRGGAQGYDSGLGDGVQGKAATFLLLRAAWPAGGAASGHGHGDRQAHAATSGCGGVNKRMWRPPGAVVSAGASRGWWAWRCRQAWKPASGGRHGHDEIPVLFRPAWHASGGTTGGTARSVSMVVLGLARSVCAWASPGSCRAAPMAMYSRQQRVVHPVPQSQ</sequence>
<comment type="caution">
    <text evidence="2">The sequence shown here is derived from an EMBL/GenBank/DDBJ whole genome shotgun (WGS) entry which is preliminary data.</text>
</comment>
<evidence type="ECO:0000256" key="1">
    <source>
        <dbReference type="SAM" id="MobiDB-lite"/>
    </source>
</evidence>